<dbReference type="Proteomes" id="UP000001037">
    <property type="component" value="Chromosome"/>
</dbReference>
<dbReference type="InParanoid" id="G0EH12"/>
<dbReference type="EMBL" id="CP002838">
    <property type="protein sequence ID" value="AEM38462.1"/>
    <property type="molecule type" value="Genomic_DNA"/>
</dbReference>
<gene>
    <name evidence="1" type="ordered locus">Pyrfu_0592</name>
</gene>
<dbReference type="AlphaFoldDB" id="G0EH12"/>
<evidence type="ECO:0000313" key="2">
    <source>
        <dbReference type="Proteomes" id="UP000001037"/>
    </source>
</evidence>
<accession>G0EH12</accession>
<dbReference type="PANTHER" id="PTHR34237:SF4">
    <property type="entry name" value="PAREP1 FAMILY PROTEIN"/>
    <property type="match status" value="1"/>
</dbReference>
<dbReference type="eggNOG" id="arCOG03721">
    <property type="taxonomic scope" value="Archaea"/>
</dbReference>
<dbReference type="Pfam" id="PF05942">
    <property type="entry name" value="PaREP1"/>
    <property type="match status" value="1"/>
</dbReference>
<dbReference type="OrthoDB" id="39997at2157"/>
<dbReference type="KEGG" id="pfm:Pyrfu_0592"/>
<protein>
    <submittedName>
        <fullName evidence="1">PaREP1 family protein</fullName>
    </submittedName>
</protein>
<dbReference type="InterPro" id="IPR010268">
    <property type="entry name" value="PaREP1"/>
</dbReference>
<reference evidence="1 2" key="1">
    <citation type="journal article" date="2011" name="Stand. Genomic Sci.">
        <title>Complete genome sequence of the hyperthermophilic chemolithoautotroph Pyrolobus fumarii type strain (1A).</title>
        <authorList>
            <person name="Anderson I."/>
            <person name="Goker M."/>
            <person name="Nolan M."/>
            <person name="Lucas S."/>
            <person name="Hammon N."/>
            <person name="Deshpande S."/>
            <person name="Cheng J.F."/>
            <person name="Tapia R."/>
            <person name="Han C."/>
            <person name="Goodwin L."/>
            <person name="Pitluck S."/>
            <person name="Huntemann M."/>
            <person name="Liolios K."/>
            <person name="Ivanova N."/>
            <person name="Pagani I."/>
            <person name="Mavromatis K."/>
            <person name="Ovchinikova G."/>
            <person name="Pati A."/>
            <person name="Chen A."/>
            <person name="Palaniappan K."/>
            <person name="Land M."/>
            <person name="Hauser L."/>
            <person name="Brambilla E.M."/>
            <person name="Huber H."/>
            <person name="Yasawong M."/>
            <person name="Rohde M."/>
            <person name="Spring S."/>
            <person name="Abt B."/>
            <person name="Sikorski J."/>
            <person name="Wirth R."/>
            <person name="Detter J.C."/>
            <person name="Woyke T."/>
            <person name="Bristow J."/>
            <person name="Eisen J.A."/>
            <person name="Markowitz V."/>
            <person name="Hugenholtz P."/>
            <person name="Kyrpides N.C."/>
            <person name="Klenk H.P."/>
            <person name="Lapidus A."/>
        </authorList>
    </citation>
    <scope>NUCLEOTIDE SEQUENCE [LARGE SCALE GENOMIC DNA]</scope>
    <source>
        <strain evidence="2">DSM 11204 / 1A</strain>
    </source>
</reference>
<organism evidence="1 2">
    <name type="scientific">Pyrolobus fumarii (strain DSM 11204 / 1A)</name>
    <dbReference type="NCBI Taxonomy" id="694429"/>
    <lineage>
        <taxon>Archaea</taxon>
        <taxon>Thermoproteota</taxon>
        <taxon>Thermoprotei</taxon>
        <taxon>Desulfurococcales</taxon>
        <taxon>Pyrodictiaceae</taxon>
        <taxon>Pyrolobus</taxon>
    </lineage>
</organism>
<proteinExistence type="predicted"/>
<sequence length="187" mass="21562">MLLAELRAWQLWCSIVVTITIPRRVVEAIRKRGHVDVEAFVLEAIEQTLGLDPQEELETRFSIAEHMLRRAREELEGGDPVQASEKLYKAVEECIKILACLNGLEECDIARREGAWWSKLLGRAARRLSLALGEPLIVEAWSHAYDLHVHGFHEHAYTVEEVRESLPLVEKLVEYTRRALEDTKTRR</sequence>
<dbReference type="HOGENOM" id="CLU_115256_0_0_2"/>
<dbReference type="PANTHER" id="PTHR34237">
    <property type="entry name" value="PAREP8-RELATED"/>
    <property type="match status" value="1"/>
</dbReference>
<name>G0EH12_PYRF1</name>
<keyword evidence="2" id="KW-1185">Reference proteome</keyword>
<dbReference type="Gene3D" id="1.20.120.330">
    <property type="entry name" value="Nucleotidyltransferases domain 2"/>
    <property type="match status" value="1"/>
</dbReference>
<evidence type="ECO:0000313" key="1">
    <source>
        <dbReference type="EMBL" id="AEM38462.1"/>
    </source>
</evidence>